<comment type="subcellular location">
    <subcellularLocation>
        <location evidence="1">Cell membrane</location>
        <topology evidence="1">Multi-pass membrane protein</topology>
    </subcellularLocation>
</comment>
<dbReference type="KEGG" id="mff:MFFC18_14280"/>
<keyword evidence="3" id="KW-0328">Glycosyltransferase</keyword>
<evidence type="ECO:0000313" key="10">
    <source>
        <dbReference type="Proteomes" id="UP000322214"/>
    </source>
</evidence>
<keyword evidence="5 8" id="KW-0812">Transmembrane</keyword>
<feature type="transmembrane region" description="Helical" evidence="8">
    <location>
        <begin position="179"/>
        <end position="199"/>
    </location>
</feature>
<evidence type="ECO:0000313" key="9">
    <source>
        <dbReference type="EMBL" id="QEG21570.1"/>
    </source>
</evidence>
<dbReference type="EMBL" id="CP042912">
    <property type="protein sequence ID" value="QEG21570.1"/>
    <property type="molecule type" value="Genomic_DNA"/>
</dbReference>
<dbReference type="GO" id="GO:0005886">
    <property type="term" value="C:plasma membrane"/>
    <property type="evidence" value="ECO:0007669"/>
    <property type="project" value="UniProtKB-SubCell"/>
</dbReference>
<keyword evidence="4" id="KW-0808">Transferase</keyword>
<evidence type="ECO:0000256" key="5">
    <source>
        <dbReference type="ARBA" id="ARBA00022692"/>
    </source>
</evidence>
<keyword evidence="6 8" id="KW-1133">Transmembrane helix</keyword>
<dbReference type="Proteomes" id="UP000322214">
    <property type="component" value="Chromosome"/>
</dbReference>
<feature type="transmembrane region" description="Helical" evidence="8">
    <location>
        <begin position="15"/>
        <end position="34"/>
    </location>
</feature>
<name>A0A5B9P9I9_9BACT</name>
<evidence type="ECO:0000256" key="7">
    <source>
        <dbReference type="ARBA" id="ARBA00023136"/>
    </source>
</evidence>
<evidence type="ECO:0000256" key="3">
    <source>
        <dbReference type="ARBA" id="ARBA00022676"/>
    </source>
</evidence>
<gene>
    <name evidence="9" type="ORF">MFFC18_14280</name>
</gene>
<feature type="transmembrane region" description="Helical" evidence="8">
    <location>
        <begin position="435"/>
        <end position="454"/>
    </location>
</feature>
<feature type="transmembrane region" description="Helical" evidence="8">
    <location>
        <begin position="230"/>
        <end position="247"/>
    </location>
</feature>
<dbReference type="GO" id="GO:0016763">
    <property type="term" value="F:pentosyltransferase activity"/>
    <property type="evidence" value="ECO:0007669"/>
    <property type="project" value="TreeGrafter"/>
</dbReference>
<sequence>MRKASDQLSGDDPSFRMKVFAIAFAATFSVLMIWTASRGGEQADPPAPWNVDGIFYDNIAFNINRGKGFAVDLDVEPWRDSYLQSSPPESDRVDLDYGWLRPVKGTGPTTLRSPMYPYALSLIYRTFGHRYNVARIFGCIFVGLGLALLLTFSASRWGYFAALTSGTTLAFDYSVMNSAGTLATESLAILVFATTFVLVVNAYERASVLLWAIAGVSFAALMLTRGIWSLGYLVLVVSLIGFWVPAIRTRLNLFEQKHLFAFLAAATVFAMPWWIRNCQTTGHFTPFGTAGSCGFVAAYCDESLENFGHWQEKVFNQNQIEVQKDVDMETIKLADLEYITGQESMRKTKAWCLANWNLIPQLMGYRGFSHWGFSNTSVSLPLQLANIWLVVIGLIGCTFFTGRLRGVFIVVLLLDSLLVMLTWEHLGRYAIPIRPVVHLGYGLAISAIASKFMVRFDRRTAADKA</sequence>
<keyword evidence="2" id="KW-1003">Cell membrane</keyword>
<dbReference type="GO" id="GO:0009103">
    <property type="term" value="P:lipopolysaccharide biosynthetic process"/>
    <property type="evidence" value="ECO:0007669"/>
    <property type="project" value="UniProtKB-ARBA"/>
</dbReference>
<feature type="transmembrane region" description="Helical" evidence="8">
    <location>
        <begin position="407"/>
        <end position="423"/>
    </location>
</feature>
<dbReference type="InterPro" id="IPR050297">
    <property type="entry name" value="LipidA_mod_glycosyltrf_83"/>
</dbReference>
<dbReference type="OrthoDB" id="232864at2"/>
<evidence type="ECO:0000256" key="4">
    <source>
        <dbReference type="ARBA" id="ARBA00022679"/>
    </source>
</evidence>
<reference evidence="9 10" key="1">
    <citation type="submission" date="2019-08" db="EMBL/GenBank/DDBJ databases">
        <title>Deep-cultivation of Planctomycetes and their phenomic and genomic characterization uncovers novel biology.</title>
        <authorList>
            <person name="Wiegand S."/>
            <person name="Jogler M."/>
            <person name="Boedeker C."/>
            <person name="Pinto D."/>
            <person name="Vollmers J."/>
            <person name="Rivas-Marin E."/>
            <person name="Kohn T."/>
            <person name="Peeters S.H."/>
            <person name="Heuer A."/>
            <person name="Rast P."/>
            <person name="Oberbeckmann S."/>
            <person name="Bunk B."/>
            <person name="Jeske O."/>
            <person name="Meyerdierks A."/>
            <person name="Storesund J.E."/>
            <person name="Kallscheuer N."/>
            <person name="Luecker S."/>
            <person name="Lage O.M."/>
            <person name="Pohl T."/>
            <person name="Merkel B.J."/>
            <person name="Hornburger P."/>
            <person name="Mueller R.-W."/>
            <person name="Bruemmer F."/>
            <person name="Labrenz M."/>
            <person name="Spormann A.M."/>
            <person name="Op den Camp H."/>
            <person name="Overmann J."/>
            <person name="Amann R."/>
            <person name="Jetten M.S.M."/>
            <person name="Mascher T."/>
            <person name="Medema M.H."/>
            <person name="Devos D.P."/>
            <person name="Kaster A.-K."/>
            <person name="Ovreas L."/>
            <person name="Rohde M."/>
            <person name="Galperin M.Y."/>
            <person name="Jogler C."/>
        </authorList>
    </citation>
    <scope>NUCLEOTIDE SEQUENCE [LARGE SCALE GENOMIC DNA]</scope>
    <source>
        <strain evidence="9 10">FC18</strain>
    </source>
</reference>
<organism evidence="9 10">
    <name type="scientific">Mariniblastus fucicola</name>
    <dbReference type="NCBI Taxonomy" id="980251"/>
    <lineage>
        <taxon>Bacteria</taxon>
        <taxon>Pseudomonadati</taxon>
        <taxon>Planctomycetota</taxon>
        <taxon>Planctomycetia</taxon>
        <taxon>Pirellulales</taxon>
        <taxon>Pirellulaceae</taxon>
        <taxon>Mariniblastus</taxon>
    </lineage>
</organism>
<feature type="transmembrane region" description="Helical" evidence="8">
    <location>
        <begin position="259"/>
        <end position="275"/>
    </location>
</feature>
<feature type="transmembrane region" description="Helical" evidence="8">
    <location>
        <begin position="380"/>
        <end position="400"/>
    </location>
</feature>
<dbReference type="AlphaFoldDB" id="A0A5B9P9I9"/>
<feature type="transmembrane region" description="Helical" evidence="8">
    <location>
        <begin position="133"/>
        <end position="159"/>
    </location>
</feature>
<dbReference type="STRING" id="980251.GCA_001642875_00401"/>
<feature type="transmembrane region" description="Helical" evidence="8">
    <location>
        <begin position="206"/>
        <end position="224"/>
    </location>
</feature>
<proteinExistence type="predicted"/>
<evidence type="ECO:0000256" key="1">
    <source>
        <dbReference type="ARBA" id="ARBA00004651"/>
    </source>
</evidence>
<evidence type="ECO:0000256" key="2">
    <source>
        <dbReference type="ARBA" id="ARBA00022475"/>
    </source>
</evidence>
<dbReference type="PANTHER" id="PTHR33908">
    <property type="entry name" value="MANNOSYLTRANSFERASE YKCB-RELATED"/>
    <property type="match status" value="1"/>
</dbReference>
<keyword evidence="7 8" id="KW-0472">Membrane</keyword>
<dbReference type="RefSeq" id="WP_075083197.1">
    <property type="nucleotide sequence ID" value="NZ_CP042912.1"/>
</dbReference>
<evidence type="ECO:0000256" key="6">
    <source>
        <dbReference type="ARBA" id="ARBA00022989"/>
    </source>
</evidence>
<dbReference type="PANTHER" id="PTHR33908:SF11">
    <property type="entry name" value="MEMBRANE PROTEIN"/>
    <property type="match status" value="1"/>
</dbReference>
<evidence type="ECO:0000256" key="8">
    <source>
        <dbReference type="SAM" id="Phobius"/>
    </source>
</evidence>
<accession>A0A5B9P9I9</accession>
<keyword evidence="10" id="KW-1185">Reference proteome</keyword>
<protein>
    <submittedName>
        <fullName evidence="9">Uncharacterized protein</fullName>
    </submittedName>
</protein>